<dbReference type="SMART" id="SM01189">
    <property type="entry name" value="ELM2"/>
    <property type="match status" value="1"/>
</dbReference>
<dbReference type="AlphaFoldDB" id="A0A183TZR0"/>
<protein>
    <submittedName>
        <fullName evidence="6">ELM2 domain-containing protein</fullName>
    </submittedName>
</protein>
<dbReference type="EMBL" id="UYWY01001411">
    <property type="protein sequence ID" value="VDM26736.1"/>
    <property type="molecule type" value="Genomic_DNA"/>
</dbReference>
<feature type="region of interest" description="Disordered" evidence="2">
    <location>
        <begin position="1"/>
        <end position="31"/>
    </location>
</feature>
<feature type="domain" description="ELM2" evidence="3">
    <location>
        <begin position="31"/>
        <end position="92"/>
    </location>
</feature>
<accession>A0A183TZR0</accession>
<dbReference type="Gene3D" id="4.10.1240.50">
    <property type="match status" value="1"/>
</dbReference>
<sequence>MCKQTSAETESHSSEQCSSKFPTSPLESRSEEVRVGAAYQADLTGLKCSRFEPNSSYVDRDECLWCPSTAVSASELDDFLEWAKTEGDISEDAFPHFSKRRIVDMYFLMKGRGVRALYSVDDFKWSDKDIQDIGEPVHAEAIRQLDEAMHEPVSLWFTKKGVMPMRPVVQGLTFVLGEDSSFESQEQSMDSMSWIGEP</sequence>
<dbReference type="Pfam" id="PF01448">
    <property type="entry name" value="ELM2"/>
    <property type="match status" value="1"/>
</dbReference>
<dbReference type="WBParaSite" id="TCNE_0000172901-mRNA-1">
    <property type="protein sequence ID" value="TCNE_0000172901-mRNA-1"/>
    <property type="gene ID" value="TCNE_0000172901"/>
</dbReference>
<evidence type="ECO:0000313" key="4">
    <source>
        <dbReference type="EMBL" id="VDM26736.1"/>
    </source>
</evidence>
<evidence type="ECO:0000259" key="3">
    <source>
        <dbReference type="PROSITE" id="PS51156"/>
    </source>
</evidence>
<feature type="compositionally biased region" description="Polar residues" evidence="2">
    <location>
        <begin position="1"/>
        <end position="27"/>
    </location>
</feature>
<evidence type="ECO:0000256" key="2">
    <source>
        <dbReference type="SAM" id="MobiDB-lite"/>
    </source>
</evidence>
<keyword evidence="1" id="KW-0539">Nucleus</keyword>
<dbReference type="Proteomes" id="UP000050794">
    <property type="component" value="Unassembled WGS sequence"/>
</dbReference>
<proteinExistence type="predicted"/>
<gene>
    <name evidence="4" type="ORF">TCNE_LOCUS1730</name>
</gene>
<reference evidence="6" key="1">
    <citation type="submission" date="2016-06" db="UniProtKB">
        <authorList>
            <consortium name="WormBaseParasite"/>
        </authorList>
    </citation>
    <scope>IDENTIFICATION</scope>
</reference>
<evidence type="ECO:0000313" key="5">
    <source>
        <dbReference type="Proteomes" id="UP000050794"/>
    </source>
</evidence>
<dbReference type="InterPro" id="IPR000949">
    <property type="entry name" value="ELM2_dom"/>
</dbReference>
<evidence type="ECO:0000256" key="1">
    <source>
        <dbReference type="ARBA" id="ARBA00023242"/>
    </source>
</evidence>
<organism evidence="5 6">
    <name type="scientific">Toxocara canis</name>
    <name type="common">Canine roundworm</name>
    <dbReference type="NCBI Taxonomy" id="6265"/>
    <lineage>
        <taxon>Eukaryota</taxon>
        <taxon>Metazoa</taxon>
        <taxon>Ecdysozoa</taxon>
        <taxon>Nematoda</taxon>
        <taxon>Chromadorea</taxon>
        <taxon>Rhabditida</taxon>
        <taxon>Spirurina</taxon>
        <taxon>Ascaridomorpha</taxon>
        <taxon>Ascaridoidea</taxon>
        <taxon>Toxocaridae</taxon>
        <taxon>Toxocara</taxon>
    </lineage>
</organism>
<reference evidence="4 5" key="2">
    <citation type="submission" date="2018-11" db="EMBL/GenBank/DDBJ databases">
        <authorList>
            <consortium name="Pathogen Informatics"/>
        </authorList>
    </citation>
    <scope>NUCLEOTIDE SEQUENCE [LARGE SCALE GENOMIC DNA]</scope>
</reference>
<name>A0A183TZR0_TOXCA</name>
<dbReference type="PROSITE" id="PS51156">
    <property type="entry name" value="ELM2"/>
    <property type="match status" value="1"/>
</dbReference>
<evidence type="ECO:0000313" key="6">
    <source>
        <dbReference type="WBParaSite" id="TCNE_0000172901-mRNA-1"/>
    </source>
</evidence>
<keyword evidence="5" id="KW-1185">Reference proteome</keyword>